<dbReference type="GO" id="GO:0003837">
    <property type="term" value="F:beta-ureidopropionase activity"/>
    <property type="evidence" value="ECO:0007669"/>
    <property type="project" value="UniProtKB-EC"/>
</dbReference>
<evidence type="ECO:0000256" key="7">
    <source>
        <dbReference type="ARBA" id="ARBA00074804"/>
    </source>
</evidence>
<dbReference type="GO" id="GO:0033396">
    <property type="term" value="P:beta-alanine biosynthetic process via 3-ureidopropionate"/>
    <property type="evidence" value="ECO:0007669"/>
    <property type="project" value="TreeGrafter"/>
</dbReference>
<dbReference type="Gene3D" id="3.60.110.10">
    <property type="entry name" value="Carbon-nitrogen hydrolase"/>
    <property type="match status" value="1"/>
</dbReference>
<evidence type="ECO:0000256" key="4">
    <source>
        <dbReference type="ARBA" id="ARBA00050552"/>
    </source>
</evidence>
<reference evidence="12" key="1">
    <citation type="submission" date="2016-11" db="UniProtKB">
        <authorList>
            <consortium name="WormBaseParasite"/>
        </authorList>
    </citation>
    <scope>IDENTIFICATION</scope>
</reference>
<protein>
    <recommendedName>
        <fullName evidence="7">Beta-ureidopropionase</fullName>
        <ecNumber evidence="6">3.5.1.6</ecNumber>
    </recommendedName>
    <alternativeName>
        <fullName evidence="8">N-carbamoyl-beta-alanine amidohydrolase</fullName>
    </alternativeName>
</protein>
<dbReference type="PROSITE" id="PS50263">
    <property type="entry name" value="CN_HYDROLASE"/>
    <property type="match status" value="1"/>
</dbReference>
<dbReference type="InterPro" id="IPR036526">
    <property type="entry name" value="C-N_Hydrolase_sf"/>
</dbReference>
<evidence type="ECO:0000313" key="11">
    <source>
        <dbReference type="Proteomes" id="UP000095280"/>
    </source>
</evidence>
<evidence type="ECO:0000256" key="1">
    <source>
        <dbReference type="ARBA" id="ARBA00004668"/>
    </source>
</evidence>
<dbReference type="InterPro" id="IPR050345">
    <property type="entry name" value="Aliph_Amidase/BUP"/>
</dbReference>
<comment type="pathway">
    <text evidence="1">Amino-acid biosynthesis; beta-alanine biosynthesis.</text>
</comment>
<evidence type="ECO:0000256" key="3">
    <source>
        <dbReference type="ARBA" id="ARBA00050540"/>
    </source>
</evidence>
<dbReference type="PANTHER" id="PTHR43674:SF2">
    <property type="entry name" value="BETA-UREIDOPROPIONASE"/>
    <property type="match status" value="1"/>
</dbReference>
<feature type="region of interest" description="Disordered" evidence="9">
    <location>
        <begin position="411"/>
        <end position="469"/>
    </location>
</feature>
<accession>A0A1I8I4M6</accession>
<evidence type="ECO:0000256" key="2">
    <source>
        <dbReference type="ARBA" id="ARBA00022801"/>
    </source>
</evidence>
<comment type="catalytic activity">
    <reaction evidence="4">
        <text>3-(carbamoylamino)-2-methylpropanoate + H2O + 2 H(+) = (R)-3-amino-2-methylpropanoate + NH4(+) + CO2</text>
        <dbReference type="Rhea" id="RHEA:37339"/>
        <dbReference type="ChEBI" id="CHEBI:15377"/>
        <dbReference type="ChEBI" id="CHEBI:15378"/>
        <dbReference type="ChEBI" id="CHEBI:16526"/>
        <dbReference type="ChEBI" id="CHEBI:28938"/>
        <dbReference type="ChEBI" id="CHEBI:57731"/>
        <dbReference type="ChEBI" id="CHEBI:74414"/>
        <dbReference type="EC" id="3.5.1.6"/>
    </reaction>
</comment>
<evidence type="ECO:0000313" key="12">
    <source>
        <dbReference type="WBParaSite" id="maker-uti_cns_0009980-snap-gene-0.2-mRNA-1"/>
    </source>
</evidence>
<dbReference type="InterPro" id="IPR003010">
    <property type="entry name" value="C-N_Hydrolase"/>
</dbReference>
<dbReference type="WBParaSite" id="maker-uti_cns_0009980-snap-gene-0.2-mRNA-1">
    <property type="protein sequence ID" value="maker-uti_cns_0009980-snap-gene-0.2-mRNA-1"/>
    <property type="gene ID" value="maker-uti_cns_0009980-snap-gene-0.2"/>
</dbReference>
<evidence type="ECO:0000256" key="5">
    <source>
        <dbReference type="ARBA" id="ARBA00061249"/>
    </source>
</evidence>
<evidence type="ECO:0000256" key="6">
    <source>
        <dbReference type="ARBA" id="ARBA00066985"/>
    </source>
</evidence>
<feature type="domain" description="CN hydrolase" evidence="10">
    <location>
        <begin position="1509"/>
        <end position="1765"/>
    </location>
</feature>
<dbReference type="PANTHER" id="PTHR43674">
    <property type="entry name" value="NITRILASE C965.09-RELATED"/>
    <property type="match status" value="1"/>
</dbReference>
<dbReference type="EC" id="3.5.1.6" evidence="6"/>
<comment type="catalytic activity">
    <reaction evidence="3">
        <text>3-(carbamoylamino)propanoate + H2O + 2 H(+) = beta-alanine + NH4(+) + CO2</text>
        <dbReference type="Rhea" id="RHEA:11184"/>
        <dbReference type="ChEBI" id="CHEBI:11892"/>
        <dbReference type="ChEBI" id="CHEBI:15377"/>
        <dbReference type="ChEBI" id="CHEBI:15378"/>
        <dbReference type="ChEBI" id="CHEBI:16526"/>
        <dbReference type="ChEBI" id="CHEBI:28938"/>
        <dbReference type="ChEBI" id="CHEBI:57966"/>
        <dbReference type="EC" id="3.5.1.6"/>
    </reaction>
</comment>
<feature type="compositionally biased region" description="Basic residues" evidence="9">
    <location>
        <begin position="411"/>
        <end position="423"/>
    </location>
</feature>
<evidence type="ECO:0000259" key="10">
    <source>
        <dbReference type="PROSITE" id="PS50263"/>
    </source>
</evidence>
<dbReference type="Pfam" id="PF00795">
    <property type="entry name" value="CN_hydrolase"/>
    <property type="match status" value="1"/>
</dbReference>
<evidence type="ECO:0000256" key="9">
    <source>
        <dbReference type="SAM" id="MobiDB-lite"/>
    </source>
</evidence>
<dbReference type="Proteomes" id="UP000095280">
    <property type="component" value="Unplaced"/>
</dbReference>
<sequence>RILQSASCSADRRRRWRHRQEALAVNTPDVRILQSASCSADRRRRWRHRQEALAVNTPEGADYPLLSNEEKDEYEALKKSADWLCICHSKPISERLVTFNAKVEEIDQGPYDSQDYAAARINEQLRDKMRFKADLARMERLLAPILSEEHRQKIRFRNHQDLYNPSWEEQQKIWNFWLPKHKRNRPPKLELPATWSKDFSTPPTPAPENRNKRFIFSGILDNDNSTRDMETVQDFNCVKRELLALKPRGPSFNGVETFDIEYDEQGPLYLANAVPVLIVKGVRTDNEGREFIIIAQKHIESCIPYTFNTVAEHLSSESLALLGYNPAFGGDSAAFGLAHDFKMYDQNGLPVEDYKNKSGYYRILFTLDTAVIRDAVLTAMPKIQQLQFVEEAKQAFDRCYWTPPPKIKVGVKKVSKKAKKPPKLVKEKQPKVPKNQARKRQHQSKLVAANESKKRSKAPKKDTKVKTAEKSTCRTSNYVLVAASSQSSPKPVPLFGGPLFEIKQKKSNRFPERQQRVWDMLTERYPNLEYNKSWEIVFDGKTWPGSNIFDLLKEITSNERRDRPSPKYSTAFWALAEEADIAKALLGRRQQEEVSVKKEVGTDPDRDDFLVEQAIGTNDFYNDFHKDQASGLNEIKKYEDRGSNAYRHASYQLREPKRRQKPAEAKRLVPSLTRRQTDEWLKTQSSYTRHKRVKRKFRTGKVMSGGFMETVQADLMDMSRYEQWNDGHRYILVAIDVLTRYFEHKNTWRWIDYLPILVKSYNNTVHSTIDMKPSSVGLHNQKELWEKLYKDPEYDEPVYQKGDFVRISKSRRAFDKEAYDMYSEEVYVVSQVCPGPPHFYRISDLSGEQIEGRFYYNELSKTVRPDRFVIDKILRRNVIINGVAHHFVSWRGYPESFNAFVPVEEYITMHLFLPSNACVEHYPENNSAHYSINLPDTLHFPNHEVCIERIYFCKEFKTVPDNRMVDVLTNAPEDEVIDIEQLIDNMPSILIGGALPVFSGAQRGNGLFGSIARFALPILKSFGKNILRHGTRALATTVSDTLDQGGNLKEAALRNSVQAAKDAFKDTVAQREVHPVASVENASVVEFRIVGGETFIDLNDIDLEIKARVKQSNGTNLAADSNVAPVNYVLESMFKNVTLTINGTHVESSNNNHAYKAYIRTCLNYGHDSKTNQLRMMGYAKDAGGQMAVVGNPGFVARKAMAANSRTFHLYGPLSLDFFVTNDRMLLPYTDMVITLTMHNSGFVLENHADGVDARLVLESAKLHVRRVKANPQLALEIEEQLGKQNAIYPIERLVVHNTSVAGGVRDMSINNIFPEQKPKLVVVGMVNSGAYNGVATHNPFNFEPFGADSVALYKDGVSLCGQPFTPRFGVHNYAREYAMLLKSLGKMNRDLDIDVSYSDYGAGYCFFAWNLMPDMELGGHSMPRERGNLTLQIKFSAALAAGINVLVFGYFDNTVQITRGRQVILDYVPSHYLKFDPKAKDLADKLKLEVKSFRFPALAEELRKPRIVRIGAIQNSIVEPTDAPIRAQRDSLIKKISSYIAVAAECGVNVLCMQETWNMPFAFCTREKHPWTQFAESAEDGPTTQAMRQLAGRYNMVIVSPILERDESHGDTVWNTAVVISNTGKSTYYMESELGHPVFDTQFGRIAVNICYGRHHPQNWLMYGVNGAEIVFNPSATVDSLSEAFWPIEARNAAIANNYFSVAINRVGTENFAHEFTSGDGRSAHHDFGHFYGSSYVTAPNGARSPGLSRVSDGLLVVEADLNLCRQVKDQWGFRMTQRLDLYAESLAKAVKPDFQPQIIAEK</sequence>
<organism evidence="11 12">
    <name type="scientific">Macrostomum lignano</name>
    <dbReference type="NCBI Taxonomy" id="282301"/>
    <lineage>
        <taxon>Eukaryota</taxon>
        <taxon>Metazoa</taxon>
        <taxon>Spiralia</taxon>
        <taxon>Lophotrochozoa</taxon>
        <taxon>Platyhelminthes</taxon>
        <taxon>Rhabditophora</taxon>
        <taxon>Macrostomorpha</taxon>
        <taxon>Macrostomida</taxon>
        <taxon>Macrostomidae</taxon>
        <taxon>Macrostomum</taxon>
    </lineage>
</organism>
<keyword evidence="11" id="KW-1185">Reference proteome</keyword>
<dbReference type="FunFam" id="3.60.110.10:FF:000008">
    <property type="entry name" value="Beta-alanine synthase"/>
    <property type="match status" value="1"/>
</dbReference>
<evidence type="ECO:0000256" key="8">
    <source>
        <dbReference type="ARBA" id="ARBA00075038"/>
    </source>
</evidence>
<name>A0A1I8I4M6_9PLAT</name>
<comment type="similarity">
    <text evidence="5">Belongs to the carbon-nitrogen hydrolase superfamily. BUP family.</text>
</comment>
<keyword evidence="2" id="KW-0378">Hydrolase</keyword>
<feature type="compositionally biased region" description="Basic and acidic residues" evidence="9">
    <location>
        <begin position="459"/>
        <end position="469"/>
    </location>
</feature>
<proteinExistence type="inferred from homology"/>
<dbReference type="SUPFAM" id="SSF56317">
    <property type="entry name" value="Carbon-nitrogen hydrolase"/>
    <property type="match status" value="1"/>
</dbReference>